<dbReference type="OrthoDB" id="4295522at2"/>
<organism evidence="2 3">
    <name type="scientific">Psychrobacillus vulpis</name>
    <dbReference type="NCBI Taxonomy" id="2325572"/>
    <lineage>
        <taxon>Bacteria</taxon>
        <taxon>Bacillati</taxon>
        <taxon>Bacillota</taxon>
        <taxon>Bacilli</taxon>
        <taxon>Bacillales</taxon>
        <taxon>Bacillaceae</taxon>
        <taxon>Psychrobacillus</taxon>
    </lineage>
</organism>
<dbReference type="SUPFAM" id="SSF109854">
    <property type="entry name" value="DinB/YfiT-like putative metalloenzymes"/>
    <property type="match status" value="1"/>
</dbReference>
<dbReference type="RefSeq" id="WP_142642812.1">
    <property type="nucleotide sequence ID" value="NZ_VDGI01000012.1"/>
</dbReference>
<gene>
    <name evidence="2" type="ORF">FG384_11860</name>
</gene>
<evidence type="ECO:0000313" key="3">
    <source>
        <dbReference type="Proteomes" id="UP000316626"/>
    </source>
</evidence>
<accession>A0A544TQ78</accession>
<dbReference type="Pfam" id="PF12867">
    <property type="entry name" value="DinB_2"/>
    <property type="match status" value="1"/>
</dbReference>
<name>A0A544TQ78_9BACI</name>
<dbReference type="EMBL" id="VDGI01000012">
    <property type="protein sequence ID" value="TQR19617.1"/>
    <property type="molecule type" value="Genomic_DNA"/>
</dbReference>
<comment type="caution">
    <text evidence="2">The sequence shown here is derived from an EMBL/GenBank/DDBJ whole genome shotgun (WGS) entry which is preliminary data.</text>
</comment>
<dbReference type="Proteomes" id="UP000316626">
    <property type="component" value="Unassembled WGS sequence"/>
</dbReference>
<proteinExistence type="predicted"/>
<dbReference type="InterPro" id="IPR034660">
    <property type="entry name" value="DinB/YfiT-like"/>
</dbReference>
<keyword evidence="3" id="KW-1185">Reference proteome</keyword>
<evidence type="ECO:0000313" key="2">
    <source>
        <dbReference type="EMBL" id="TQR19617.1"/>
    </source>
</evidence>
<reference evidence="2 3" key="1">
    <citation type="submission" date="2019-06" db="EMBL/GenBank/DDBJ databases">
        <title>Psychrobacillus vulpis sp. nov., a new species isolated from feces of a red fox that inhabits in The Tablas de Daimiel Natural Park, Albacete, Spain.</title>
        <authorList>
            <person name="Rodriguez M."/>
            <person name="Reina J.C."/>
            <person name="Bejar V."/>
            <person name="Llamas I."/>
        </authorList>
    </citation>
    <scope>NUCLEOTIDE SEQUENCE [LARGE SCALE GENOMIC DNA]</scope>
    <source>
        <strain evidence="2 3">Z8</strain>
    </source>
</reference>
<evidence type="ECO:0000259" key="1">
    <source>
        <dbReference type="Pfam" id="PF12867"/>
    </source>
</evidence>
<feature type="domain" description="DinB-like" evidence="1">
    <location>
        <begin position="10"/>
        <end position="147"/>
    </location>
</feature>
<sequence length="157" mass="18291">MEQKILNHMEIVRRITENSINKIPEEIADIVPKGFNNNIRWNYGHIAFVQEKLVYGVLGEKLSLQSEYEEFFGAGTKPSDWKGTPPTLPEISSVLTEQTIRIREFLPGRFSEKLPNPFTNRMGITFHTLGETLLFSFYHEGLHMETINRLYRSINYK</sequence>
<dbReference type="Gene3D" id="1.20.120.450">
    <property type="entry name" value="dinb family like domain"/>
    <property type="match status" value="1"/>
</dbReference>
<dbReference type="AlphaFoldDB" id="A0A544TQ78"/>
<dbReference type="InterPro" id="IPR024775">
    <property type="entry name" value="DinB-like"/>
</dbReference>
<protein>
    <submittedName>
        <fullName evidence="2">DinB family protein</fullName>
    </submittedName>
</protein>